<comment type="similarity">
    <text evidence="2 12">Belongs to the binding-protein-dependent transport system permease family. CysTW subfamily.</text>
</comment>
<dbReference type="CDD" id="cd06261">
    <property type="entry name" value="TM_PBP2"/>
    <property type="match status" value="1"/>
</dbReference>
<name>A0A4V3BFH7_9STAP</name>
<keyword evidence="7 11" id="KW-0812">Transmembrane</keyword>
<dbReference type="PANTHER" id="PTHR30183">
    <property type="entry name" value="MOLYBDENUM TRANSPORT SYSTEM PERMEASE PROTEIN MODB"/>
    <property type="match status" value="1"/>
</dbReference>
<dbReference type="GO" id="GO:0015098">
    <property type="term" value="F:molybdate ion transmembrane transporter activity"/>
    <property type="evidence" value="ECO:0007669"/>
    <property type="project" value="UniProtKB-UniRule"/>
</dbReference>
<reference evidence="14 15" key="1">
    <citation type="submission" date="2019-01" db="EMBL/GenBank/DDBJ databases">
        <title>Draft genome sequences of the type strains of six Macrococcus species.</title>
        <authorList>
            <person name="Mazhar S."/>
            <person name="Altermann E."/>
            <person name="Hill C."/>
            <person name="Mcauliffe O."/>
        </authorList>
    </citation>
    <scope>NUCLEOTIDE SEQUENCE [LARGE SCALE GENOMIC DNA]</scope>
    <source>
        <strain evidence="14 15">ATCC 51825</strain>
    </source>
</reference>
<dbReference type="NCBIfam" id="TIGR02141">
    <property type="entry name" value="modB_ABC"/>
    <property type="match status" value="1"/>
</dbReference>
<evidence type="ECO:0000256" key="11">
    <source>
        <dbReference type="RuleBase" id="RU363032"/>
    </source>
</evidence>
<evidence type="ECO:0000256" key="8">
    <source>
        <dbReference type="ARBA" id="ARBA00022989"/>
    </source>
</evidence>
<evidence type="ECO:0000256" key="12">
    <source>
        <dbReference type="RuleBase" id="RU365097"/>
    </source>
</evidence>
<proteinExistence type="inferred from homology"/>
<feature type="transmembrane region" description="Helical" evidence="11">
    <location>
        <begin position="20"/>
        <end position="39"/>
    </location>
</feature>
<evidence type="ECO:0000313" key="15">
    <source>
        <dbReference type="Proteomes" id="UP000294843"/>
    </source>
</evidence>
<keyword evidence="9" id="KW-0406">Ion transport</keyword>
<evidence type="ECO:0000313" key="14">
    <source>
        <dbReference type="EMBL" id="TDM14186.1"/>
    </source>
</evidence>
<evidence type="ECO:0000256" key="10">
    <source>
        <dbReference type="ARBA" id="ARBA00023136"/>
    </source>
</evidence>
<keyword evidence="9" id="KW-0921">Nickel transport</keyword>
<evidence type="ECO:0000259" key="13">
    <source>
        <dbReference type="PROSITE" id="PS50928"/>
    </source>
</evidence>
<dbReference type="InterPro" id="IPR035906">
    <property type="entry name" value="MetI-like_sf"/>
</dbReference>
<comment type="caution">
    <text evidence="12">Lacks conserved residue(s) required for the propagation of feature annotation.</text>
</comment>
<dbReference type="PANTHER" id="PTHR30183:SF3">
    <property type="entry name" value="MOLYBDENUM TRANSPORT SYSTEM PERMEASE PROTEIN MODB"/>
    <property type="match status" value="1"/>
</dbReference>
<keyword evidence="15" id="KW-1185">Reference proteome</keyword>
<dbReference type="PROSITE" id="PS50928">
    <property type="entry name" value="ABC_TM1"/>
    <property type="match status" value="1"/>
</dbReference>
<keyword evidence="10 11" id="KW-0472">Membrane</keyword>
<feature type="domain" description="ABC transmembrane type-1" evidence="13">
    <location>
        <begin position="13"/>
        <end position="210"/>
    </location>
</feature>
<evidence type="ECO:0000256" key="1">
    <source>
        <dbReference type="ARBA" id="ARBA00004651"/>
    </source>
</evidence>
<dbReference type="AlphaFoldDB" id="A0A4V3BFH7"/>
<evidence type="ECO:0000256" key="7">
    <source>
        <dbReference type="ARBA" id="ARBA00022692"/>
    </source>
</evidence>
<evidence type="ECO:0000256" key="3">
    <source>
        <dbReference type="ARBA" id="ARBA00022448"/>
    </source>
</evidence>
<keyword evidence="8 11" id="KW-1133">Transmembrane helix</keyword>
<dbReference type="GO" id="GO:0015675">
    <property type="term" value="P:nickel cation transport"/>
    <property type="evidence" value="ECO:0007669"/>
    <property type="project" value="UniProtKB-KW"/>
</dbReference>
<evidence type="ECO:0000256" key="5">
    <source>
        <dbReference type="ARBA" id="ARBA00022505"/>
    </source>
</evidence>
<dbReference type="Pfam" id="PF00528">
    <property type="entry name" value="BPD_transp_1"/>
    <property type="match status" value="1"/>
</dbReference>
<accession>A0A4V3BFH7</accession>
<organism evidence="14 15">
    <name type="scientific">Macrococcus bovicus</name>
    <dbReference type="NCBI Taxonomy" id="69968"/>
    <lineage>
        <taxon>Bacteria</taxon>
        <taxon>Bacillati</taxon>
        <taxon>Bacillota</taxon>
        <taxon>Bacilli</taxon>
        <taxon>Bacillales</taxon>
        <taxon>Staphylococcaceae</taxon>
        <taxon>Macrococcus</taxon>
    </lineage>
</organism>
<dbReference type="RefSeq" id="WP_133451726.1">
    <property type="nucleotide sequence ID" value="NZ_SCWF01000005.1"/>
</dbReference>
<evidence type="ECO:0000256" key="2">
    <source>
        <dbReference type="ARBA" id="ARBA00007069"/>
    </source>
</evidence>
<dbReference type="OrthoDB" id="9795403at2"/>
<dbReference type="InterPro" id="IPR011867">
    <property type="entry name" value="ModB_ABC"/>
</dbReference>
<dbReference type="GO" id="GO:0005886">
    <property type="term" value="C:plasma membrane"/>
    <property type="evidence" value="ECO:0007669"/>
    <property type="project" value="UniProtKB-SubCell"/>
</dbReference>
<dbReference type="Gene3D" id="1.10.3720.10">
    <property type="entry name" value="MetI-like"/>
    <property type="match status" value="1"/>
</dbReference>
<comment type="subcellular location">
    <subcellularLocation>
        <location evidence="1 11">Cell membrane</location>
        <topology evidence="1 11">Multi-pass membrane protein</topology>
    </subcellularLocation>
</comment>
<sequence length="217" mass="23179">MALLLSESFLSPILTSLKVSIIATAASLIISVLFVLLTSRPFPGKSVVETLIMLPMVLPPTVVGFLLLLAFGKQGLGQWGISPVFTIYAAIIAATVVAIPLMYQSLKIGIDNVSADVIDAAKVDGASHLMIFRKMILPLSKGALLTGILFSFARALGEFGATLIFAGNIPGVTQTMATAIYIAIDNNELSLAGLWVALMIIFSFILMFIIQRLKKHT</sequence>
<feature type="transmembrane region" description="Helical" evidence="11">
    <location>
        <begin position="189"/>
        <end position="210"/>
    </location>
</feature>
<feature type="transmembrane region" description="Helical" evidence="11">
    <location>
        <begin position="51"/>
        <end position="72"/>
    </location>
</feature>
<protein>
    <recommendedName>
        <fullName evidence="12">Molybdenum transport system permease</fullName>
    </recommendedName>
</protein>
<comment type="caution">
    <text evidence="14">The sequence shown here is derived from an EMBL/GenBank/DDBJ whole genome shotgun (WGS) entry which is preliminary data.</text>
</comment>
<evidence type="ECO:0000256" key="9">
    <source>
        <dbReference type="ARBA" id="ARBA00023112"/>
    </source>
</evidence>
<feature type="transmembrane region" description="Helical" evidence="11">
    <location>
        <begin position="84"/>
        <end position="103"/>
    </location>
</feature>
<dbReference type="Proteomes" id="UP000294843">
    <property type="component" value="Unassembled WGS sequence"/>
</dbReference>
<keyword evidence="3 11" id="KW-0813">Transport</keyword>
<keyword evidence="5 12" id="KW-0500">Molybdenum</keyword>
<evidence type="ECO:0000256" key="6">
    <source>
        <dbReference type="ARBA" id="ARBA00022596"/>
    </source>
</evidence>
<comment type="function">
    <text evidence="12">Part of the binding-protein-dependent transport system for molybdenum; probably responsible for the translocation of the substrate across the membrane.</text>
</comment>
<keyword evidence="4 12" id="KW-1003">Cell membrane</keyword>
<dbReference type="InterPro" id="IPR000515">
    <property type="entry name" value="MetI-like"/>
</dbReference>
<evidence type="ECO:0000256" key="4">
    <source>
        <dbReference type="ARBA" id="ARBA00022475"/>
    </source>
</evidence>
<gene>
    <name evidence="14" type="primary">modB</name>
    <name evidence="14" type="ORF">ERX55_06335</name>
</gene>
<keyword evidence="6" id="KW-0533">Nickel</keyword>
<dbReference type="SUPFAM" id="SSF161098">
    <property type="entry name" value="MetI-like"/>
    <property type="match status" value="1"/>
</dbReference>
<dbReference type="EMBL" id="SCWF01000005">
    <property type="protein sequence ID" value="TDM14186.1"/>
    <property type="molecule type" value="Genomic_DNA"/>
</dbReference>